<dbReference type="InterPro" id="IPR011990">
    <property type="entry name" value="TPR-like_helical_dom_sf"/>
</dbReference>
<keyword evidence="7" id="KW-1185">Reference proteome</keyword>
<organism evidence="6 7">
    <name type="scientific">Musa troglodytarum</name>
    <name type="common">fe'i banana</name>
    <dbReference type="NCBI Taxonomy" id="320322"/>
    <lineage>
        <taxon>Eukaryota</taxon>
        <taxon>Viridiplantae</taxon>
        <taxon>Streptophyta</taxon>
        <taxon>Embryophyta</taxon>
        <taxon>Tracheophyta</taxon>
        <taxon>Spermatophyta</taxon>
        <taxon>Magnoliopsida</taxon>
        <taxon>Liliopsida</taxon>
        <taxon>Zingiberales</taxon>
        <taxon>Musaceae</taxon>
        <taxon>Musa</taxon>
    </lineage>
</organism>
<evidence type="ECO:0000259" key="5">
    <source>
        <dbReference type="PROSITE" id="PS51745"/>
    </source>
</evidence>
<dbReference type="PROSITE" id="PS50005">
    <property type="entry name" value="TPR"/>
    <property type="match status" value="1"/>
</dbReference>
<dbReference type="OrthoDB" id="2942533at2759"/>
<feature type="compositionally biased region" description="Basic residues" evidence="4">
    <location>
        <begin position="1"/>
        <end position="11"/>
    </location>
</feature>
<evidence type="ECO:0000256" key="1">
    <source>
        <dbReference type="ARBA" id="ARBA00022737"/>
    </source>
</evidence>
<proteinExistence type="predicted"/>
<dbReference type="InterPro" id="IPR044517">
    <property type="entry name" value="PHOX1-4"/>
</dbReference>
<dbReference type="PANTHER" id="PTHR46183:SF8">
    <property type="entry name" value="PROTEIN CLMP1"/>
    <property type="match status" value="1"/>
</dbReference>
<keyword evidence="1" id="KW-0677">Repeat</keyword>
<feature type="repeat" description="TPR" evidence="3">
    <location>
        <begin position="52"/>
        <end position="85"/>
    </location>
</feature>
<feature type="region of interest" description="Disordered" evidence="4">
    <location>
        <begin position="1"/>
        <end position="38"/>
    </location>
</feature>
<dbReference type="EMBL" id="CP097502">
    <property type="protein sequence ID" value="URD75530.1"/>
    <property type="molecule type" value="Genomic_DNA"/>
</dbReference>
<feature type="region of interest" description="Disordered" evidence="4">
    <location>
        <begin position="408"/>
        <end position="432"/>
    </location>
</feature>
<protein>
    <submittedName>
        <fullName evidence="6">PB1</fullName>
    </submittedName>
</protein>
<evidence type="ECO:0000313" key="7">
    <source>
        <dbReference type="Proteomes" id="UP001055439"/>
    </source>
</evidence>
<evidence type="ECO:0000256" key="2">
    <source>
        <dbReference type="ARBA" id="ARBA00022803"/>
    </source>
</evidence>
<feature type="domain" description="PB1" evidence="5">
    <location>
        <begin position="300"/>
        <end position="374"/>
    </location>
</feature>
<feature type="compositionally biased region" description="Polar residues" evidence="4">
    <location>
        <begin position="217"/>
        <end position="229"/>
    </location>
</feature>
<dbReference type="SMART" id="SM00666">
    <property type="entry name" value="PB1"/>
    <property type="match status" value="1"/>
</dbReference>
<accession>A0A9E7EET3</accession>
<dbReference type="Proteomes" id="UP001055439">
    <property type="component" value="Chromosome 1"/>
</dbReference>
<keyword evidence="2 3" id="KW-0802">TPR repeat</keyword>
<dbReference type="PROSITE" id="PS51745">
    <property type="entry name" value="PB1"/>
    <property type="match status" value="1"/>
</dbReference>
<dbReference type="InterPro" id="IPR000270">
    <property type="entry name" value="PB1_dom"/>
</dbReference>
<dbReference type="SMART" id="SM00028">
    <property type="entry name" value="TPR"/>
    <property type="match status" value="2"/>
</dbReference>
<gene>
    <name evidence="6" type="ORF">MUK42_08952</name>
</gene>
<name>A0A9E7EET3_9LILI</name>
<feature type="compositionally biased region" description="Polar residues" evidence="4">
    <location>
        <begin position="422"/>
        <end position="431"/>
    </location>
</feature>
<dbReference type="Pfam" id="PF00564">
    <property type="entry name" value="PB1"/>
    <property type="match status" value="1"/>
</dbReference>
<evidence type="ECO:0000256" key="4">
    <source>
        <dbReference type="SAM" id="MobiDB-lite"/>
    </source>
</evidence>
<sequence>MGKSGGRKKKNATAPAVAAPAPAPASPPPPPPPTASSNGVVEIDLSLLLKRAHGLKEEGNRLFQAKDYAGALRQYEMALKLSPRSHPDRAVFHSNRAACLMQMRPVDHEAVAAECSLALQAQPGFPRALLRRARALEALRRYDVALQDVHALLDQDPSHSDALDLARRLRAALAPSAPAAVDPGSRPSPAALGASAVRVGAPVAGLGPCLPARPKKSSPSAQNPQSSIAANKPTSSSQNHHPPSSPALSNGPDTKPPRQLLSKPSSAEASSQPVLVGSPVDGSQQSAGKEPSLRTVVNRWRPLKLVYDHDIRLGQMPAYCSFKVLREIVANRFPSSKSVLIKYKDADGDLVTVTSTAELRLAESSVDELNKKEKKDGAGMDMDDKLQLLRLHIVEVCPEQEPLIQEEEEKLPEDEGLIKTDPSASDSSNGDSIAEAVNNDVIKIGSEAEEVAKDNGEDANKGCGHAECKEAEIDDWLFEFAHLFRNQVGIDPDAHLDLHELGMELCSEALEETITGEEAQGLFDMAAAKFQEVAALAFFNWGNVHMCAARKRIPLDEASPKEVMAAQLQTAYDWVRERYALAGQKYEEALQIKPDFYEGLLALGQQQFETAKLHWSFVLAKNVDLSTWDSSETIRLFDSAEEKMKSATEMWEKVEEQRISDLKDLGKNKEDELKKRKKQKAIDGQAELSADEAAEQAAAMRSQIHLFWGNMLFERSQLEFKLGFGNWKKNLDAAVERFTLAGASEGDISTVLKKHASCETEAEFDEKKVTSLSTTALEVNSKDEDKHMLEN</sequence>
<reference evidence="6" key="1">
    <citation type="submission" date="2022-05" db="EMBL/GenBank/DDBJ databases">
        <title>The Musa troglodytarum L. genome provides insights into the mechanism of non-climacteric behaviour and enrichment of carotenoids.</title>
        <authorList>
            <person name="Wang J."/>
        </authorList>
    </citation>
    <scope>NUCLEOTIDE SEQUENCE</scope>
    <source>
        <tissue evidence="6">Leaf</tissue>
    </source>
</reference>
<dbReference type="InterPro" id="IPR019734">
    <property type="entry name" value="TPR_rpt"/>
</dbReference>
<dbReference type="SUPFAM" id="SSF54277">
    <property type="entry name" value="CAD &amp; PB1 domains"/>
    <property type="match status" value="1"/>
</dbReference>
<dbReference type="InterPro" id="IPR053793">
    <property type="entry name" value="PB1-like"/>
</dbReference>
<feature type="compositionally biased region" description="Low complexity" evidence="4">
    <location>
        <begin position="233"/>
        <end position="242"/>
    </location>
</feature>
<feature type="compositionally biased region" description="Polar residues" evidence="4">
    <location>
        <begin position="262"/>
        <end position="273"/>
    </location>
</feature>
<dbReference type="AlphaFoldDB" id="A0A9E7EET3"/>
<dbReference type="CDD" id="cd05992">
    <property type="entry name" value="PB1"/>
    <property type="match status" value="1"/>
</dbReference>
<dbReference type="SUPFAM" id="SSF48452">
    <property type="entry name" value="TPR-like"/>
    <property type="match status" value="1"/>
</dbReference>
<feature type="compositionally biased region" description="Pro residues" evidence="4">
    <location>
        <begin position="21"/>
        <end position="34"/>
    </location>
</feature>
<dbReference type="Gene3D" id="1.25.40.10">
    <property type="entry name" value="Tetratricopeptide repeat domain"/>
    <property type="match status" value="1"/>
</dbReference>
<evidence type="ECO:0000256" key="3">
    <source>
        <dbReference type="PROSITE-ProRule" id="PRU00339"/>
    </source>
</evidence>
<evidence type="ECO:0000313" key="6">
    <source>
        <dbReference type="EMBL" id="URD75530.1"/>
    </source>
</evidence>
<dbReference type="Gene3D" id="3.10.20.90">
    <property type="entry name" value="Phosphatidylinositol 3-kinase Catalytic Subunit, Chain A, domain 1"/>
    <property type="match status" value="1"/>
</dbReference>
<dbReference type="PANTHER" id="PTHR46183">
    <property type="entry name" value="PROTEIN CLMP1"/>
    <property type="match status" value="1"/>
</dbReference>
<feature type="region of interest" description="Disordered" evidence="4">
    <location>
        <begin position="208"/>
        <end position="293"/>
    </location>
</feature>